<evidence type="ECO:0000313" key="2">
    <source>
        <dbReference type="Proteomes" id="UP001226091"/>
    </source>
</evidence>
<reference evidence="2" key="1">
    <citation type="journal article" date="2025" name="Aquaculture">
        <title>Assessment of the bioflocculant production and safety properties of Metabacillus hrfriensis sp. nov. based on phenotypic and whole-genome sequencing analysis.</title>
        <authorList>
            <person name="Zhang R."/>
            <person name="Zhao Z."/>
            <person name="Luo L."/>
            <person name="Wang S."/>
            <person name="Guo K."/>
            <person name="Xu W."/>
        </authorList>
    </citation>
    <scope>NUCLEOTIDE SEQUENCE [LARGE SCALE GENOMIC DNA]</scope>
    <source>
        <strain evidence="2">CT-WN-B3</strain>
    </source>
</reference>
<proteinExistence type="predicted"/>
<gene>
    <name evidence="1" type="ORF">QLQ22_23365</name>
</gene>
<dbReference type="Proteomes" id="UP001226091">
    <property type="component" value="Chromosome"/>
</dbReference>
<protein>
    <submittedName>
        <fullName evidence="1">Cell wall-binding repeat-containing protein</fullName>
    </submittedName>
</protein>
<evidence type="ECO:0000313" key="1">
    <source>
        <dbReference type="EMBL" id="WHZ57549.1"/>
    </source>
</evidence>
<name>A0ACD4RAS7_9BACI</name>
<dbReference type="EMBL" id="CP126116">
    <property type="protein sequence ID" value="WHZ57549.1"/>
    <property type="molecule type" value="Genomic_DNA"/>
</dbReference>
<organism evidence="1 2">
    <name type="scientific">Metabacillus hrfriensis</name>
    <dbReference type="NCBI Taxonomy" id="3048891"/>
    <lineage>
        <taxon>Bacteria</taxon>
        <taxon>Bacillati</taxon>
        <taxon>Bacillota</taxon>
        <taxon>Bacilli</taxon>
        <taxon>Bacillales</taxon>
        <taxon>Bacillaceae</taxon>
        <taxon>Metabacillus</taxon>
    </lineage>
</organism>
<accession>A0ACD4RAS7</accession>
<sequence length="629" mass="68460">MYLKKITLFMFMSVVFVFLLPSLSQASTPDFNSVQQKVSQKCKYNPQTEYGKFIPYQTGNCLLTNAALELEVPAEIVKAVATKESIDWQQFKNGEPILSGDGGIGIMQITVYPAADEENLKKNAIFNIYSGVKRLKDYLTVPVGSNQSAPLVQKDDPAASYLERWYFSALRYNGIKPENSPLAICEGNGERNSGAYQEELFELIKTDEGKGIQDINTKIALIDMKPADFTYTCKTSENITFNKTDFKLNAQMTETKHLFNKNDTLITFNEDAADPKIRQGATGSSPVVKAGKGIVVKPTGEFVYDSSAGSSNHFVWYPVQVKDSQTKGYVASSYLKRILTRLEGASRYHTAAEISKEGWKQSDTVVLATGRDFPDALSGTPLAAKYHAPLLLIDGKSKTIQSKNNLPAKQEITRLGAKKVIILGGNGAIPLEVEGELRGLGLSVTRISGSNRFETSAKIAESLPSTTAIVATGRNFPDAISVAAYASKKGYPILLSEVDTIPEKIKKSLTTISKTVVIGGENAISAKVFNELKSKNAIRISGKNRYETSIQVAQQLKLGQNEIFTARGDQFPDALSGAVLASKNNASVLLVNDTSSKTLIDKYQSATILGGQGAVNADIEKEMISLLKN</sequence>
<keyword evidence="2" id="KW-1185">Reference proteome</keyword>